<dbReference type="Gene3D" id="3.40.50.300">
    <property type="entry name" value="P-loop containing nucleotide triphosphate hydrolases"/>
    <property type="match status" value="1"/>
</dbReference>
<protein>
    <submittedName>
        <fullName evidence="1">Phage terminase-like protein, large subunit, contains N-terminal HTH domain</fullName>
    </submittedName>
</protein>
<dbReference type="EMBL" id="FOEN01000003">
    <property type="protein sequence ID" value="SEP92330.1"/>
    <property type="molecule type" value="Genomic_DNA"/>
</dbReference>
<proteinExistence type="predicted"/>
<name>A0A1H9BTN1_9LACT</name>
<dbReference type="AlphaFoldDB" id="A0A1H9BTN1"/>
<gene>
    <name evidence="1" type="ORF">SAMN04488558_103100</name>
</gene>
<evidence type="ECO:0000313" key="2">
    <source>
        <dbReference type="Proteomes" id="UP000198833"/>
    </source>
</evidence>
<dbReference type="InterPro" id="IPR027417">
    <property type="entry name" value="P-loop_NTPase"/>
</dbReference>
<reference evidence="1 2" key="1">
    <citation type="submission" date="2016-10" db="EMBL/GenBank/DDBJ databases">
        <authorList>
            <person name="de Groot N.N."/>
        </authorList>
    </citation>
    <scope>NUCLEOTIDE SEQUENCE [LARGE SCALE GENOMIC DNA]</scope>
    <source>
        <strain evidence="1 2">DSM 15695</strain>
    </source>
</reference>
<evidence type="ECO:0000313" key="1">
    <source>
        <dbReference type="EMBL" id="SEP92330.1"/>
    </source>
</evidence>
<dbReference type="STRING" id="89093.SAMN04488558_103100"/>
<sequence length="473" mass="53808">MVIIGNKIKFGNQNPTVSFLIKFKKSNYQEAVDFYERTGLKVYDWQKNLLKPLMAIENDGLWTHQKFGYSLPRRNGKTEIVYIKELWSLEKGLNILHTAHRISTAHSSYEKLKKYLEDCGYVEGDDFNSIKAKGQERLELYHSGGVIQFRTRTSTGGLGEGFDLLVIDEAQEYTDDQESALKYTVTDSDNPQTIMCGTPPTPISSGTVFTKYRNNCLDGGLKYSGWAEWSVPEMKDIRDVDAWYETNPSMGYHLNERKIEAELGEDELDHNVQRLGFWPKYNQKSVISKEEWGAMGVEKLPDFNSKLFVGIKYGKDGANVAMSIAIRTKENNVFIEAIDCQSVRNGNGWILNFLNQADVSKVVVDGASGQYILEKEIKEAKIKPRPILPKVSEVIVSNSAFERGINTQNIVHMNQPSLTQIVTNCEKRPIGSAGGFGYRSQYEDYDICLMDSMILAHWICLETKNNRQQRISY</sequence>
<accession>A0A1H9BTN1</accession>
<organism evidence="1 2">
    <name type="scientific">Ignavigranum ruoffiae</name>
    <dbReference type="NCBI Taxonomy" id="89093"/>
    <lineage>
        <taxon>Bacteria</taxon>
        <taxon>Bacillati</taxon>
        <taxon>Bacillota</taxon>
        <taxon>Bacilli</taxon>
        <taxon>Lactobacillales</taxon>
        <taxon>Aerococcaceae</taxon>
        <taxon>Ignavigranum</taxon>
    </lineage>
</organism>
<dbReference type="SUPFAM" id="SSF52540">
    <property type="entry name" value="P-loop containing nucleoside triphosphate hydrolases"/>
    <property type="match status" value="1"/>
</dbReference>
<keyword evidence="2" id="KW-1185">Reference proteome</keyword>
<dbReference type="Proteomes" id="UP000198833">
    <property type="component" value="Unassembled WGS sequence"/>
</dbReference>